<keyword evidence="1" id="KW-0812">Transmembrane</keyword>
<dbReference type="AlphaFoldDB" id="A0A0C1E815"/>
<comment type="caution">
    <text evidence="2">The sequence shown here is derived from an EMBL/GenBank/DDBJ whole genome shotgun (WGS) entry which is preliminary data.</text>
</comment>
<dbReference type="PATRIC" id="fig|83552.4.peg.1491"/>
<proteinExistence type="predicted"/>
<protein>
    <submittedName>
        <fullName evidence="2">Uncharacterized protein</fullName>
    </submittedName>
</protein>
<gene>
    <name evidence="2" type="ORF">DB43_GL00130</name>
</gene>
<name>A0A0C1E815_9BACT</name>
<evidence type="ECO:0000313" key="2">
    <source>
        <dbReference type="EMBL" id="KIA77352.1"/>
    </source>
</evidence>
<feature type="transmembrane region" description="Helical" evidence="1">
    <location>
        <begin position="66"/>
        <end position="90"/>
    </location>
</feature>
<organism evidence="2 3">
    <name type="scientific">Parachlamydia acanthamoebae</name>
    <dbReference type="NCBI Taxonomy" id="83552"/>
    <lineage>
        <taxon>Bacteria</taxon>
        <taxon>Pseudomonadati</taxon>
        <taxon>Chlamydiota</taxon>
        <taxon>Chlamydiia</taxon>
        <taxon>Parachlamydiales</taxon>
        <taxon>Parachlamydiaceae</taxon>
        <taxon>Parachlamydia</taxon>
    </lineage>
</organism>
<keyword evidence="1" id="KW-0472">Membrane</keyword>
<reference evidence="2 3" key="1">
    <citation type="journal article" date="2014" name="Mol. Biol. Evol.">
        <title>Massive expansion of Ubiquitination-related gene families within the Chlamydiae.</title>
        <authorList>
            <person name="Domman D."/>
            <person name="Collingro A."/>
            <person name="Lagkouvardos I."/>
            <person name="Gehre L."/>
            <person name="Weinmaier T."/>
            <person name="Rattei T."/>
            <person name="Subtil A."/>
            <person name="Horn M."/>
        </authorList>
    </citation>
    <scope>NUCLEOTIDE SEQUENCE [LARGE SCALE GENOMIC DNA]</scope>
    <source>
        <strain evidence="2 3">OEW1</strain>
    </source>
</reference>
<dbReference type="EMBL" id="JSAM01000081">
    <property type="protein sequence ID" value="KIA77352.1"/>
    <property type="molecule type" value="Genomic_DNA"/>
</dbReference>
<dbReference type="Proteomes" id="UP000031307">
    <property type="component" value="Unassembled WGS sequence"/>
</dbReference>
<dbReference type="RefSeq" id="WP_006340066.1">
    <property type="nucleotide sequence ID" value="NZ_BAWW01000008.1"/>
</dbReference>
<sequence>MYKFKLNLKAPFDFIMNLPKTPKVQTALWAVITTISTIATVFFATAFIASAVAGGTAFVISVGLPLTIPLAIVFAASYVATFVFVGFSVFSAGMTGVKCYDWFDERRVHYFGPCK</sequence>
<keyword evidence="1" id="KW-1133">Transmembrane helix</keyword>
<evidence type="ECO:0000313" key="3">
    <source>
        <dbReference type="Proteomes" id="UP000031307"/>
    </source>
</evidence>
<accession>A0A0C1E815</accession>
<feature type="transmembrane region" description="Helical" evidence="1">
    <location>
        <begin position="27"/>
        <end position="60"/>
    </location>
</feature>
<evidence type="ECO:0000256" key="1">
    <source>
        <dbReference type="SAM" id="Phobius"/>
    </source>
</evidence>